<name>K0S6M1_THAOC</name>
<proteinExistence type="predicted"/>
<accession>K0S6M1</accession>
<evidence type="ECO:0000313" key="2">
    <source>
        <dbReference type="EMBL" id="EJK54522.1"/>
    </source>
</evidence>
<feature type="region of interest" description="Disordered" evidence="1">
    <location>
        <begin position="1"/>
        <end position="25"/>
    </location>
</feature>
<evidence type="ECO:0000256" key="1">
    <source>
        <dbReference type="SAM" id="MobiDB-lite"/>
    </source>
</evidence>
<keyword evidence="3" id="KW-1185">Reference proteome</keyword>
<organism evidence="2 3">
    <name type="scientific">Thalassiosira oceanica</name>
    <name type="common">Marine diatom</name>
    <dbReference type="NCBI Taxonomy" id="159749"/>
    <lineage>
        <taxon>Eukaryota</taxon>
        <taxon>Sar</taxon>
        <taxon>Stramenopiles</taxon>
        <taxon>Ochrophyta</taxon>
        <taxon>Bacillariophyta</taxon>
        <taxon>Coscinodiscophyceae</taxon>
        <taxon>Thalassiosirophycidae</taxon>
        <taxon>Thalassiosirales</taxon>
        <taxon>Thalassiosiraceae</taxon>
        <taxon>Thalassiosira</taxon>
    </lineage>
</organism>
<dbReference type="AlphaFoldDB" id="K0S6M1"/>
<reference evidence="2 3" key="1">
    <citation type="journal article" date="2012" name="Genome Biol.">
        <title>Genome and low-iron response of an oceanic diatom adapted to chronic iron limitation.</title>
        <authorList>
            <person name="Lommer M."/>
            <person name="Specht M."/>
            <person name="Roy A.S."/>
            <person name="Kraemer L."/>
            <person name="Andreson R."/>
            <person name="Gutowska M.A."/>
            <person name="Wolf J."/>
            <person name="Bergner S.V."/>
            <person name="Schilhabel M.B."/>
            <person name="Klostermeier U.C."/>
            <person name="Beiko R.G."/>
            <person name="Rosenstiel P."/>
            <person name="Hippler M."/>
            <person name="Laroche J."/>
        </authorList>
    </citation>
    <scope>NUCLEOTIDE SEQUENCE [LARGE SCALE GENOMIC DNA]</scope>
    <source>
        <strain evidence="2 3">CCMP1005</strain>
    </source>
</reference>
<dbReference type="EMBL" id="AGNL01035704">
    <property type="protein sequence ID" value="EJK54522.1"/>
    <property type="molecule type" value="Genomic_DNA"/>
</dbReference>
<evidence type="ECO:0000313" key="3">
    <source>
        <dbReference type="Proteomes" id="UP000266841"/>
    </source>
</evidence>
<protein>
    <submittedName>
        <fullName evidence="2">Uncharacterized protein</fullName>
    </submittedName>
</protein>
<sequence>MAIRYPSRGALCGLSRPERSSGSIPRALSLGEPGVEAAGGDADTVLRLVLDRWPDQAPPTQSEGGEGVGGAVDATRAASEGLRVSTNRIVPPDADTATKPPISTATKTHTALMLTHCRQGSRAALRPNVASYPCLDSINSIGRLGPSASGWKDQPHSPPCKLFLVPSIPSGAVPSIPSGAFGPSASGLTTDQKPPIERPLCDTACPRVSLCNTMIVNRLVVYDKISAESSQSSDSSSIVEFYTYAADNHEATSCICHPGLSLGQLERVR</sequence>
<gene>
    <name evidence="2" type="ORF">THAOC_25844</name>
</gene>
<comment type="caution">
    <text evidence="2">The sequence shown here is derived from an EMBL/GenBank/DDBJ whole genome shotgun (WGS) entry which is preliminary data.</text>
</comment>
<dbReference type="Proteomes" id="UP000266841">
    <property type="component" value="Unassembled WGS sequence"/>
</dbReference>